<proteinExistence type="predicted"/>
<reference evidence="1" key="1">
    <citation type="submission" date="2014-09" db="EMBL/GenBank/DDBJ databases">
        <authorList>
            <person name="Magalhaes I.L.F."/>
            <person name="Oliveira U."/>
            <person name="Santos F.R."/>
            <person name="Vidigal T.H.D.A."/>
            <person name="Brescovit A.D."/>
            <person name="Santos A.J."/>
        </authorList>
    </citation>
    <scope>NUCLEOTIDE SEQUENCE</scope>
    <source>
        <tissue evidence="1">Shoot tissue taken approximately 20 cm above the soil surface</tissue>
    </source>
</reference>
<sequence>MGYELRIKEIICSYLNNSSIEASFSHQCITTNLA</sequence>
<accession>A0A0A9C6L2</accession>
<evidence type="ECO:0000313" key="1">
    <source>
        <dbReference type="EMBL" id="JAD71196.1"/>
    </source>
</evidence>
<dbReference type="EMBL" id="GBRH01226699">
    <property type="protein sequence ID" value="JAD71196.1"/>
    <property type="molecule type" value="Transcribed_RNA"/>
</dbReference>
<organism evidence="1">
    <name type="scientific">Arundo donax</name>
    <name type="common">Giant reed</name>
    <name type="synonym">Donax arundinaceus</name>
    <dbReference type="NCBI Taxonomy" id="35708"/>
    <lineage>
        <taxon>Eukaryota</taxon>
        <taxon>Viridiplantae</taxon>
        <taxon>Streptophyta</taxon>
        <taxon>Embryophyta</taxon>
        <taxon>Tracheophyta</taxon>
        <taxon>Spermatophyta</taxon>
        <taxon>Magnoliopsida</taxon>
        <taxon>Liliopsida</taxon>
        <taxon>Poales</taxon>
        <taxon>Poaceae</taxon>
        <taxon>PACMAD clade</taxon>
        <taxon>Arundinoideae</taxon>
        <taxon>Arundineae</taxon>
        <taxon>Arundo</taxon>
    </lineage>
</organism>
<protein>
    <submittedName>
        <fullName evidence="1">Uncharacterized protein</fullName>
    </submittedName>
</protein>
<reference evidence="1" key="2">
    <citation type="journal article" date="2015" name="Data Brief">
        <title>Shoot transcriptome of the giant reed, Arundo donax.</title>
        <authorList>
            <person name="Barrero R.A."/>
            <person name="Guerrero F.D."/>
            <person name="Moolhuijzen P."/>
            <person name="Goolsby J.A."/>
            <person name="Tidwell J."/>
            <person name="Bellgard S.E."/>
            <person name="Bellgard M.I."/>
        </authorList>
    </citation>
    <scope>NUCLEOTIDE SEQUENCE</scope>
    <source>
        <tissue evidence="1">Shoot tissue taken approximately 20 cm above the soil surface</tissue>
    </source>
</reference>
<dbReference type="AlphaFoldDB" id="A0A0A9C6L2"/>
<name>A0A0A9C6L2_ARUDO</name>